<dbReference type="GO" id="GO:0016787">
    <property type="term" value="F:hydrolase activity"/>
    <property type="evidence" value="ECO:0007669"/>
    <property type="project" value="UniProtKB-KW"/>
</dbReference>
<feature type="chain" id="PRO_5045119091" evidence="2">
    <location>
        <begin position="28"/>
        <end position="388"/>
    </location>
</feature>
<proteinExistence type="predicted"/>
<evidence type="ECO:0000259" key="3">
    <source>
        <dbReference type="Pfam" id="PF00144"/>
    </source>
</evidence>
<reference evidence="5" key="1">
    <citation type="journal article" date="2019" name="Int. J. Syst. Evol. Microbiol.">
        <title>The Global Catalogue of Microorganisms (GCM) 10K type strain sequencing project: providing services to taxonomists for standard genome sequencing and annotation.</title>
        <authorList>
            <consortium name="The Broad Institute Genomics Platform"/>
            <consortium name="The Broad Institute Genome Sequencing Center for Infectious Disease"/>
            <person name="Wu L."/>
            <person name="Ma J."/>
        </authorList>
    </citation>
    <scope>NUCLEOTIDE SEQUENCE [LARGE SCALE GENOMIC DNA]</scope>
    <source>
        <strain evidence="5">JCM 18204</strain>
    </source>
</reference>
<dbReference type="EMBL" id="BAABJE010000005">
    <property type="protein sequence ID" value="GAA4789379.1"/>
    <property type="molecule type" value="Genomic_DNA"/>
</dbReference>
<dbReference type="PANTHER" id="PTHR43283:SF3">
    <property type="entry name" value="BETA-LACTAMASE FAMILY PROTEIN (AFU_ORTHOLOGUE AFUA_5G07500)"/>
    <property type="match status" value="1"/>
</dbReference>
<protein>
    <submittedName>
        <fullName evidence="4">Serine hydrolase domain-containing protein</fullName>
    </submittedName>
</protein>
<dbReference type="Gene3D" id="3.40.710.10">
    <property type="entry name" value="DD-peptidase/beta-lactamase superfamily"/>
    <property type="match status" value="1"/>
</dbReference>
<dbReference type="RefSeq" id="WP_345302523.1">
    <property type="nucleotide sequence ID" value="NZ_BAABJE010000005.1"/>
</dbReference>
<feature type="compositionally biased region" description="Polar residues" evidence="1">
    <location>
        <begin position="379"/>
        <end position="388"/>
    </location>
</feature>
<feature type="region of interest" description="Disordered" evidence="1">
    <location>
        <begin position="363"/>
        <end position="388"/>
    </location>
</feature>
<dbReference type="PANTHER" id="PTHR43283">
    <property type="entry name" value="BETA-LACTAMASE-RELATED"/>
    <property type="match status" value="1"/>
</dbReference>
<feature type="compositionally biased region" description="Low complexity" evidence="1">
    <location>
        <begin position="364"/>
        <end position="376"/>
    </location>
</feature>
<feature type="signal peptide" evidence="2">
    <location>
        <begin position="1"/>
        <end position="27"/>
    </location>
</feature>
<evidence type="ECO:0000313" key="5">
    <source>
        <dbReference type="Proteomes" id="UP001499959"/>
    </source>
</evidence>
<dbReference type="InterPro" id="IPR001466">
    <property type="entry name" value="Beta-lactam-related"/>
</dbReference>
<gene>
    <name evidence="4" type="ORF">GCM10023307_13200</name>
</gene>
<organism evidence="4 5">
    <name type="scientific">Lysobacter hankyongensis</name>
    <dbReference type="NCBI Taxonomy" id="1176535"/>
    <lineage>
        <taxon>Bacteria</taxon>
        <taxon>Pseudomonadati</taxon>
        <taxon>Pseudomonadota</taxon>
        <taxon>Gammaproteobacteria</taxon>
        <taxon>Lysobacterales</taxon>
        <taxon>Lysobacteraceae</taxon>
        <taxon>Lysobacter</taxon>
    </lineage>
</organism>
<dbReference type="Proteomes" id="UP001499959">
    <property type="component" value="Unassembled WGS sequence"/>
</dbReference>
<name>A0ABP9B598_9GAMM</name>
<sequence length="388" mass="41699">MFRTLSATFIVTAALAAGLGAAGPARAVPIYDFAPVTAEMQSFVQTYSLDGASLRVNKAGNVVYRRAFGNYTLGTRVRIASASKWLSALTIARVVEKGQLRWSDTVGQYFPNVEPAKRAITLEQLFSHTSGLPGGDDFCMSNPLYTLETCANRILTSTMIGTPGKVFSYGGNSMQVAGRMAELATGKAWDDIFIAEMTTPLNLNATDFATSSTEPGYVRTDNPRIAGGVRSTLEDYGKVVDMVLAYGCLDLRIDGGCLPGRRFLSRATIDFMARDRTVGTVDISRPPTSTGFGYGLGQWIDPSSPLIVSSPGAFGFTPWVDRNTQVAGVFLVDDVNTRLSDDITDIRLMVNAVTADGQGRRIAMPKARPSSSAAPAKTTVRTRVPQTR</sequence>
<feature type="domain" description="Beta-lactamase-related" evidence="3">
    <location>
        <begin position="39"/>
        <end position="337"/>
    </location>
</feature>
<evidence type="ECO:0000256" key="2">
    <source>
        <dbReference type="SAM" id="SignalP"/>
    </source>
</evidence>
<keyword evidence="4" id="KW-0378">Hydrolase</keyword>
<dbReference type="InterPro" id="IPR012338">
    <property type="entry name" value="Beta-lactam/transpept-like"/>
</dbReference>
<dbReference type="SUPFAM" id="SSF56601">
    <property type="entry name" value="beta-lactamase/transpeptidase-like"/>
    <property type="match status" value="1"/>
</dbReference>
<accession>A0ABP9B598</accession>
<dbReference type="Pfam" id="PF00144">
    <property type="entry name" value="Beta-lactamase"/>
    <property type="match status" value="1"/>
</dbReference>
<evidence type="ECO:0000313" key="4">
    <source>
        <dbReference type="EMBL" id="GAA4789379.1"/>
    </source>
</evidence>
<comment type="caution">
    <text evidence="4">The sequence shown here is derived from an EMBL/GenBank/DDBJ whole genome shotgun (WGS) entry which is preliminary data.</text>
</comment>
<evidence type="ECO:0000256" key="1">
    <source>
        <dbReference type="SAM" id="MobiDB-lite"/>
    </source>
</evidence>
<dbReference type="InterPro" id="IPR050789">
    <property type="entry name" value="Diverse_Enzym_Activities"/>
</dbReference>
<keyword evidence="5" id="KW-1185">Reference proteome</keyword>
<keyword evidence="2" id="KW-0732">Signal</keyword>